<evidence type="ECO:0000313" key="2">
    <source>
        <dbReference type="EMBL" id="QHT98869.1"/>
    </source>
</evidence>
<comment type="similarity">
    <text evidence="1">Belongs to the peptidase S14 family.</text>
</comment>
<dbReference type="PANTHER" id="PTHR10381">
    <property type="entry name" value="ATP-DEPENDENT CLP PROTEASE PROTEOLYTIC SUBUNIT"/>
    <property type="match status" value="1"/>
</dbReference>
<evidence type="ECO:0008006" key="3">
    <source>
        <dbReference type="Google" id="ProtNLM"/>
    </source>
</evidence>
<dbReference type="SUPFAM" id="SSF52096">
    <property type="entry name" value="ClpP/crotonase"/>
    <property type="match status" value="1"/>
</dbReference>
<dbReference type="InterPro" id="IPR001907">
    <property type="entry name" value="ClpP"/>
</dbReference>
<name>A0A6C0J1W0_9ZZZZ</name>
<dbReference type="InterPro" id="IPR029045">
    <property type="entry name" value="ClpP/crotonase-like_dom_sf"/>
</dbReference>
<dbReference type="AlphaFoldDB" id="A0A6C0J1W0"/>
<dbReference type="Gene3D" id="3.90.226.10">
    <property type="entry name" value="2-enoyl-CoA Hydratase, Chain A, domain 1"/>
    <property type="match status" value="1"/>
</dbReference>
<protein>
    <recommendedName>
        <fullName evidence="3">Protease</fullName>
    </recommendedName>
</protein>
<sequence length="204" mass="23297">MYKHMDDDSEEGVVSTMSEKISVLGNHIYFYTEVTKKTALELIKNIKELANNIMTLEIHNGKDSLYDDDKITYNPIYLHINSGGGCLFSCMSIIDTIKKCKVPVYTIGEGQIASAASIMLLSGKKRFMTENSFILIHELRTYVSGTYSNLEDDYENSKLLMKKMIKYYKKNSNIPESVLQTLLKKDIYIEAKKSKKYGLIDKIV</sequence>
<dbReference type="PANTHER" id="PTHR10381:SF11">
    <property type="entry name" value="ATP-DEPENDENT CLP PROTEASE PROTEOLYTIC SUBUNIT, MITOCHONDRIAL"/>
    <property type="match status" value="1"/>
</dbReference>
<dbReference type="GO" id="GO:0004176">
    <property type="term" value="F:ATP-dependent peptidase activity"/>
    <property type="evidence" value="ECO:0007669"/>
    <property type="project" value="InterPro"/>
</dbReference>
<dbReference type="GO" id="GO:0009368">
    <property type="term" value="C:endopeptidase Clp complex"/>
    <property type="evidence" value="ECO:0007669"/>
    <property type="project" value="TreeGrafter"/>
</dbReference>
<reference evidence="2" key="1">
    <citation type="journal article" date="2020" name="Nature">
        <title>Giant virus diversity and host interactions through global metagenomics.</title>
        <authorList>
            <person name="Schulz F."/>
            <person name="Roux S."/>
            <person name="Paez-Espino D."/>
            <person name="Jungbluth S."/>
            <person name="Walsh D.A."/>
            <person name="Denef V.J."/>
            <person name="McMahon K.D."/>
            <person name="Konstantinidis K.T."/>
            <person name="Eloe-Fadrosh E.A."/>
            <person name="Kyrpides N.C."/>
            <person name="Woyke T."/>
        </authorList>
    </citation>
    <scope>NUCLEOTIDE SEQUENCE</scope>
    <source>
        <strain evidence="2">GVMAG-M-3300025695-21</strain>
    </source>
</reference>
<dbReference type="Pfam" id="PF00574">
    <property type="entry name" value="CLP_protease"/>
    <property type="match status" value="1"/>
</dbReference>
<dbReference type="GO" id="GO:0051117">
    <property type="term" value="F:ATPase binding"/>
    <property type="evidence" value="ECO:0007669"/>
    <property type="project" value="TreeGrafter"/>
</dbReference>
<dbReference type="GO" id="GO:0004252">
    <property type="term" value="F:serine-type endopeptidase activity"/>
    <property type="evidence" value="ECO:0007669"/>
    <property type="project" value="InterPro"/>
</dbReference>
<dbReference type="InterPro" id="IPR023562">
    <property type="entry name" value="ClpP/TepA"/>
</dbReference>
<proteinExistence type="inferred from homology"/>
<dbReference type="GO" id="GO:0006515">
    <property type="term" value="P:protein quality control for misfolded or incompletely synthesized proteins"/>
    <property type="evidence" value="ECO:0007669"/>
    <property type="project" value="TreeGrafter"/>
</dbReference>
<dbReference type="EMBL" id="MN740297">
    <property type="protein sequence ID" value="QHT98869.1"/>
    <property type="molecule type" value="Genomic_DNA"/>
</dbReference>
<evidence type="ECO:0000256" key="1">
    <source>
        <dbReference type="ARBA" id="ARBA00007039"/>
    </source>
</evidence>
<accession>A0A6C0J1W0</accession>
<dbReference type="PRINTS" id="PR00127">
    <property type="entry name" value="CLPPROTEASEP"/>
</dbReference>
<organism evidence="2">
    <name type="scientific">viral metagenome</name>
    <dbReference type="NCBI Taxonomy" id="1070528"/>
    <lineage>
        <taxon>unclassified sequences</taxon>
        <taxon>metagenomes</taxon>
        <taxon>organismal metagenomes</taxon>
    </lineage>
</organism>